<dbReference type="Gene3D" id="1.20.120.330">
    <property type="entry name" value="Nucleotidyltransferases domain 2"/>
    <property type="match status" value="1"/>
</dbReference>
<dbReference type="AlphaFoldDB" id="A0A1F7UGE8"/>
<dbReference type="PROSITE" id="PS50910">
    <property type="entry name" value="HEPN"/>
    <property type="match status" value="1"/>
</dbReference>
<dbReference type="EMBL" id="MGEF01000061">
    <property type="protein sequence ID" value="OGL77345.1"/>
    <property type="molecule type" value="Genomic_DNA"/>
</dbReference>
<evidence type="ECO:0000313" key="2">
    <source>
        <dbReference type="EMBL" id="OGL77345.1"/>
    </source>
</evidence>
<protein>
    <recommendedName>
        <fullName evidence="1">HEPN domain-containing protein</fullName>
    </recommendedName>
</protein>
<dbReference type="InterPro" id="IPR007842">
    <property type="entry name" value="HEPN_dom"/>
</dbReference>
<gene>
    <name evidence="2" type="ORF">A3J43_03060</name>
</gene>
<accession>A0A1F7UGE8</accession>
<evidence type="ECO:0000259" key="1">
    <source>
        <dbReference type="PROSITE" id="PS50910"/>
    </source>
</evidence>
<organism evidence="2 3">
    <name type="scientific">Candidatus Uhrbacteria bacterium RIFCSPHIGHO2_12_FULL_54_23</name>
    <dbReference type="NCBI Taxonomy" id="1802397"/>
    <lineage>
        <taxon>Bacteria</taxon>
        <taxon>Candidatus Uhriibacteriota</taxon>
    </lineage>
</organism>
<reference evidence="2 3" key="1">
    <citation type="journal article" date="2016" name="Nat. Commun.">
        <title>Thousands of microbial genomes shed light on interconnected biogeochemical processes in an aquifer system.</title>
        <authorList>
            <person name="Anantharaman K."/>
            <person name="Brown C.T."/>
            <person name="Hug L.A."/>
            <person name="Sharon I."/>
            <person name="Castelle C.J."/>
            <person name="Probst A.J."/>
            <person name="Thomas B.C."/>
            <person name="Singh A."/>
            <person name="Wilkins M.J."/>
            <person name="Karaoz U."/>
            <person name="Brodie E.L."/>
            <person name="Williams K.H."/>
            <person name="Hubbard S.S."/>
            <person name="Banfield J.F."/>
        </authorList>
    </citation>
    <scope>NUCLEOTIDE SEQUENCE [LARGE SCALE GENOMIC DNA]</scope>
</reference>
<dbReference type="Pfam" id="PF05168">
    <property type="entry name" value="HEPN"/>
    <property type="match status" value="1"/>
</dbReference>
<comment type="caution">
    <text evidence="2">The sequence shown here is derived from an EMBL/GenBank/DDBJ whole genome shotgun (WGS) entry which is preliminary data.</text>
</comment>
<dbReference type="SUPFAM" id="SSF81593">
    <property type="entry name" value="Nucleotidyltransferase substrate binding subunit/domain"/>
    <property type="match status" value="1"/>
</dbReference>
<feature type="domain" description="HEPN" evidence="1">
    <location>
        <begin position="12"/>
        <end position="125"/>
    </location>
</feature>
<proteinExistence type="predicted"/>
<name>A0A1F7UGE8_9BACT</name>
<sequence>MKHRTEEFERWVKQARHELEAARKDIENRFFADACYSAEQAAQKALKGYLYLKGARSVWKHSVKELLDECTKFDPAFAAHADAGRVLDQYYIPTRYPDALAPPAVPFESYTETQAKESIVLAMQIVETGEHSMKE</sequence>
<dbReference type="SMART" id="SM00748">
    <property type="entry name" value="HEPN"/>
    <property type="match status" value="1"/>
</dbReference>
<dbReference type="STRING" id="1802397.A3J43_03060"/>
<dbReference type="Proteomes" id="UP000176604">
    <property type="component" value="Unassembled WGS sequence"/>
</dbReference>
<evidence type="ECO:0000313" key="3">
    <source>
        <dbReference type="Proteomes" id="UP000176604"/>
    </source>
</evidence>